<evidence type="ECO:0000313" key="1">
    <source>
        <dbReference type="EMBL" id="GHH82028.1"/>
    </source>
</evidence>
<reference evidence="1" key="2">
    <citation type="submission" date="2020-09" db="EMBL/GenBank/DDBJ databases">
        <authorList>
            <person name="Sun Q."/>
            <person name="Ohkuma M."/>
        </authorList>
    </citation>
    <scope>NUCLEOTIDE SEQUENCE</scope>
    <source>
        <strain evidence="1">JCM 4646</strain>
    </source>
</reference>
<organism evidence="1 2">
    <name type="scientific">Kitasatospora indigofera</name>
    <dbReference type="NCBI Taxonomy" id="67307"/>
    <lineage>
        <taxon>Bacteria</taxon>
        <taxon>Bacillati</taxon>
        <taxon>Actinomycetota</taxon>
        <taxon>Actinomycetes</taxon>
        <taxon>Kitasatosporales</taxon>
        <taxon>Streptomycetaceae</taxon>
        <taxon>Kitasatospora</taxon>
    </lineage>
</organism>
<dbReference type="Proteomes" id="UP000617734">
    <property type="component" value="Unassembled WGS sequence"/>
</dbReference>
<sequence>MEQVTAVVQTQHETTEVMTCGECRRLTGRNPVGFCSWACYEARPRDPGSAAVALSHFFGLGPPTELAHPRNP</sequence>
<dbReference type="AlphaFoldDB" id="A0A919GCG9"/>
<gene>
    <name evidence="1" type="ORF">GCM10018781_66110</name>
</gene>
<keyword evidence="2" id="KW-1185">Reference proteome</keyword>
<evidence type="ECO:0000313" key="2">
    <source>
        <dbReference type="Proteomes" id="UP000617734"/>
    </source>
</evidence>
<protein>
    <submittedName>
        <fullName evidence="1">Uncharacterized protein</fullName>
    </submittedName>
</protein>
<name>A0A919GCG9_9ACTN</name>
<comment type="caution">
    <text evidence="1">The sequence shown here is derived from an EMBL/GenBank/DDBJ whole genome shotgun (WGS) entry which is preliminary data.</text>
</comment>
<proteinExistence type="predicted"/>
<accession>A0A919GCG9</accession>
<reference evidence="1" key="1">
    <citation type="journal article" date="2014" name="Int. J. Syst. Evol. Microbiol.">
        <title>Complete genome sequence of Corynebacterium casei LMG S-19264T (=DSM 44701T), isolated from a smear-ripened cheese.</title>
        <authorList>
            <consortium name="US DOE Joint Genome Institute (JGI-PGF)"/>
            <person name="Walter F."/>
            <person name="Albersmeier A."/>
            <person name="Kalinowski J."/>
            <person name="Ruckert C."/>
        </authorList>
    </citation>
    <scope>NUCLEOTIDE SEQUENCE</scope>
    <source>
        <strain evidence="1">JCM 4646</strain>
    </source>
</reference>
<dbReference type="EMBL" id="BNBO01000056">
    <property type="protein sequence ID" value="GHH82028.1"/>
    <property type="molecule type" value="Genomic_DNA"/>
</dbReference>